<dbReference type="PANTHER" id="PTHR32100">
    <property type="entry name" value="OMEGA-6 FATTY ACID DESATURASE, CHLOROPLASTIC"/>
    <property type="match status" value="1"/>
</dbReference>
<dbReference type="InterPro" id="IPR005804">
    <property type="entry name" value="FA_desaturase_dom"/>
</dbReference>
<protein>
    <submittedName>
        <fullName evidence="3">Omega-6 fatty acid desaturase (Delta-12 desaturase)</fullName>
    </submittedName>
</protein>
<evidence type="ECO:0000256" key="1">
    <source>
        <dbReference type="SAM" id="Phobius"/>
    </source>
</evidence>
<comment type="caution">
    <text evidence="3">The sequence shown here is derived from an EMBL/GenBank/DDBJ whole genome shotgun (WGS) entry which is preliminary data.</text>
</comment>
<dbReference type="EMBL" id="SDIL01000109">
    <property type="protein sequence ID" value="RXK36098.1"/>
    <property type="molecule type" value="Genomic_DNA"/>
</dbReference>
<evidence type="ECO:0000313" key="3">
    <source>
        <dbReference type="EMBL" id="RXK36098.1"/>
    </source>
</evidence>
<proteinExistence type="predicted"/>
<organism evidence="3 4">
    <name type="scientific">Tremella mesenterica</name>
    <name type="common">Jelly fungus</name>
    <dbReference type="NCBI Taxonomy" id="5217"/>
    <lineage>
        <taxon>Eukaryota</taxon>
        <taxon>Fungi</taxon>
        <taxon>Dikarya</taxon>
        <taxon>Basidiomycota</taxon>
        <taxon>Agaricomycotina</taxon>
        <taxon>Tremellomycetes</taxon>
        <taxon>Tremellales</taxon>
        <taxon>Tremellaceae</taxon>
        <taxon>Tremella</taxon>
    </lineage>
</organism>
<dbReference type="AlphaFoldDB" id="A0A4Q1BBA1"/>
<dbReference type="InParanoid" id="A0A4Q1BBA1"/>
<keyword evidence="1" id="KW-0812">Transmembrane</keyword>
<keyword evidence="1" id="KW-0472">Membrane</keyword>
<evidence type="ECO:0000313" key="4">
    <source>
        <dbReference type="Proteomes" id="UP000289152"/>
    </source>
</evidence>
<dbReference type="InterPro" id="IPR012171">
    <property type="entry name" value="Fatty_acid_desaturase"/>
</dbReference>
<sequence>MVHSVDTTGEKEKMVVLKEAEEKELVDGQQFVVPNFTVKQLLDAIPAHCFHRSALRSSLYIVQDFTLLAGLVYGAYHITPTLDKLHLSPATYWTAKIALYAIYQVLAGLVATGVWVIAKPPELLEIDAHLSHECGHQGFSSSKRINNSVGWVLHSALLVPYHSWRISHGRHHAGTNHLTRDEVHVPKTRKQLKAPEMKEEAEILGINVSAMRQAELREALEESPLASLWNVFLVQLVGWPMYLTTNASGQTHYPAGTNHFTPKAVIFRASQYWQVIWSDIGICLALTVLGYWIYKRGFAEFASIYLVPYLFVNHWLVLITFLQHTDPLIPHYSAEKWTFARGALATIDRNFLGPVGKHILHGICETHVAHHIASKIPHYNAWEATAALKTYLGPHYYESEENILAAFWRCHRECLFVEDGQDVMFFKNASGLAQRVPVEEGGNISDSGVDMGEK</sequence>
<dbReference type="OrthoDB" id="1461976at2759"/>
<evidence type="ECO:0000259" key="2">
    <source>
        <dbReference type="Pfam" id="PF00487"/>
    </source>
</evidence>
<feature type="transmembrane region" description="Helical" evidence="1">
    <location>
        <begin position="59"/>
        <end position="78"/>
    </location>
</feature>
<feature type="transmembrane region" description="Helical" evidence="1">
    <location>
        <begin position="272"/>
        <end position="294"/>
    </location>
</feature>
<feature type="transmembrane region" description="Helical" evidence="1">
    <location>
        <begin position="98"/>
        <end position="118"/>
    </location>
</feature>
<keyword evidence="1" id="KW-1133">Transmembrane helix</keyword>
<dbReference type="VEuPathDB" id="FungiDB:TREMEDRAFT_45585"/>
<feature type="domain" description="Fatty acid desaturase" evidence="2">
    <location>
        <begin position="129"/>
        <end position="396"/>
    </location>
</feature>
<reference evidence="3 4" key="1">
    <citation type="submission" date="2016-06" db="EMBL/GenBank/DDBJ databases">
        <title>Evolution of pathogenesis and genome organization in the Tremellales.</title>
        <authorList>
            <person name="Cuomo C."/>
            <person name="Litvintseva A."/>
            <person name="Heitman J."/>
            <person name="Chen Y."/>
            <person name="Sun S."/>
            <person name="Springer D."/>
            <person name="Dromer F."/>
            <person name="Young S."/>
            <person name="Zeng Q."/>
            <person name="Chapman S."/>
            <person name="Gujja S."/>
            <person name="Saif S."/>
            <person name="Birren B."/>
        </authorList>
    </citation>
    <scope>NUCLEOTIDE SEQUENCE [LARGE SCALE GENOMIC DNA]</scope>
    <source>
        <strain evidence="3 4">ATCC 28783</strain>
    </source>
</reference>
<dbReference type="CDD" id="cd03507">
    <property type="entry name" value="Delta12-FADS-like"/>
    <property type="match status" value="1"/>
</dbReference>
<accession>A0A4Q1BBA1</accession>
<dbReference type="Proteomes" id="UP000289152">
    <property type="component" value="Unassembled WGS sequence"/>
</dbReference>
<gene>
    <name evidence="3" type="ORF">M231_06646</name>
</gene>
<feature type="transmembrane region" description="Helical" evidence="1">
    <location>
        <begin position="301"/>
        <end position="322"/>
    </location>
</feature>
<dbReference type="STRING" id="5217.A0A4Q1BBA1"/>
<name>A0A4Q1BBA1_TREME</name>
<dbReference type="Pfam" id="PF00487">
    <property type="entry name" value="FA_desaturase"/>
    <property type="match status" value="1"/>
</dbReference>
<dbReference type="GO" id="GO:0006629">
    <property type="term" value="P:lipid metabolic process"/>
    <property type="evidence" value="ECO:0007669"/>
    <property type="project" value="InterPro"/>
</dbReference>
<keyword evidence="4" id="KW-1185">Reference proteome</keyword>
<dbReference type="GO" id="GO:0016491">
    <property type="term" value="F:oxidoreductase activity"/>
    <property type="evidence" value="ECO:0007669"/>
    <property type="project" value="InterPro"/>
</dbReference>